<gene>
    <name evidence="1" type="ORF">ACFQL7_04865</name>
</gene>
<keyword evidence="2" id="KW-1185">Reference proteome</keyword>
<evidence type="ECO:0000313" key="1">
    <source>
        <dbReference type="EMBL" id="MFC7189245.1"/>
    </source>
</evidence>
<dbReference type="GeneID" id="76198810"/>
<protein>
    <submittedName>
        <fullName evidence="1">Uncharacterized protein</fullName>
    </submittedName>
</protein>
<dbReference type="RefSeq" id="WP_264555065.1">
    <property type="nucleotide sequence ID" value="NZ_CP109979.1"/>
</dbReference>
<reference evidence="1 2" key="1">
    <citation type="journal article" date="2019" name="Int. J. Syst. Evol. Microbiol.">
        <title>The Global Catalogue of Microorganisms (GCM) 10K type strain sequencing project: providing services to taxonomists for standard genome sequencing and annotation.</title>
        <authorList>
            <consortium name="The Broad Institute Genomics Platform"/>
            <consortium name="The Broad Institute Genome Sequencing Center for Infectious Disease"/>
            <person name="Wu L."/>
            <person name="Ma J."/>
        </authorList>
    </citation>
    <scope>NUCLEOTIDE SEQUENCE [LARGE SCALE GENOMIC DNA]</scope>
    <source>
        <strain evidence="1 2">RDMS1</strain>
    </source>
</reference>
<evidence type="ECO:0000313" key="2">
    <source>
        <dbReference type="Proteomes" id="UP001596417"/>
    </source>
</evidence>
<proteinExistence type="predicted"/>
<comment type="caution">
    <text evidence="1">The sequence shown here is derived from an EMBL/GenBank/DDBJ whole genome shotgun (WGS) entry which is preliminary data.</text>
</comment>
<sequence length="133" mass="14508">MSTNARTIAVGHDAVGSGKSASTNEIRPEPHEMASLVRHCFPNESLISPTVYADERAEADFDVIDVACCCDVELAALLMSFDCMIYQSLVRHGATRTSTDFNVSYHPWIAHSSRSFTVELANESTTTVSTTHP</sequence>
<accession>A0ABD5YJ62</accession>
<dbReference type="Proteomes" id="UP001596417">
    <property type="component" value="Unassembled WGS sequence"/>
</dbReference>
<organism evidence="1 2">
    <name type="scientific">Halocatena marina</name>
    <dbReference type="NCBI Taxonomy" id="2934937"/>
    <lineage>
        <taxon>Archaea</taxon>
        <taxon>Methanobacteriati</taxon>
        <taxon>Methanobacteriota</taxon>
        <taxon>Stenosarchaea group</taxon>
        <taxon>Halobacteria</taxon>
        <taxon>Halobacteriales</taxon>
        <taxon>Natronomonadaceae</taxon>
        <taxon>Halocatena</taxon>
    </lineage>
</organism>
<name>A0ABD5YJ62_9EURY</name>
<dbReference type="AlphaFoldDB" id="A0ABD5YJ62"/>
<dbReference type="EMBL" id="JBHTAX010000001">
    <property type="protein sequence ID" value="MFC7189245.1"/>
    <property type="molecule type" value="Genomic_DNA"/>
</dbReference>